<dbReference type="SUPFAM" id="SSF54211">
    <property type="entry name" value="Ribosomal protein S5 domain 2-like"/>
    <property type="match status" value="1"/>
</dbReference>
<dbReference type="InterPro" id="IPR036554">
    <property type="entry name" value="GHMP_kinase_C_sf"/>
</dbReference>
<dbReference type="PIRSF" id="PIRSF010376">
    <property type="entry name" value="IspE"/>
    <property type="match status" value="1"/>
</dbReference>
<dbReference type="NCBIfam" id="TIGR00154">
    <property type="entry name" value="ispE"/>
    <property type="match status" value="1"/>
</dbReference>
<evidence type="ECO:0000259" key="11">
    <source>
        <dbReference type="Pfam" id="PF00288"/>
    </source>
</evidence>
<dbReference type="PANTHER" id="PTHR43527:SF2">
    <property type="entry name" value="4-DIPHOSPHOCYTIDYL-2-C-METHYL-D-ERYTHRITOL KINASE, CHLOROPLASTIC"/>
    <property type="match status" value="1"/>
</dbReference>
<keyword evidence="5 10" id="KW-0547">Nucleotide-binding</keyword>
<dbReference type="GO" id="GO:0019288">
    <property type="term" value="P:isopentenyl diphosphate biosynthetic process, methylerythritol 4-phosphate pathway"/>
    <property type="evidence" value="ECO:0007669"/>
    <property type="project" value="UniProtKB-UniRule"/>
</dbReference>
<dbReference type="RefSeq" id="WP_074205469.1">
    <property type="nucleotide sequence ID" value="NZ_FSQW01000002.1"/>
</dbReference>
<feature type="active site" evidence="10">
    <location>
        <position position="17"/>
    </location>
</feature>
<keyword evidence="14" id="KW-1185">Reference proteome</keyword>
<dbReference type="HAMAP" id="MF_00061">
    <property type="entry name" value="IspE"/>
    <property type="match status" value="1"/>
</dbReference>
<evidence type="ECO:0000256" key="1">
    <source>
        <dbReference type="ARBA" id="ARBA00009684"/>
    </source>
</evidence>
<protein>
    <recommendedName>
        <fullName evidence="3 10">4-diphosphocytidyl-2-C-methyl-D-erythritol kinase</fullName>
        <shortName evidence="10">CMK</shortName>
        <ecNumber evidence="2 10">2.7.1.148</ecNumber>
    </recommendedName>
    <alternativeName>
        <fullName evidence="9 10">4-(cytidine-5'-diphospho)-2-C-methyl-D-erythritol kinase</fullName>
    </alternativeName>
</protein>
<evidence type="ECO:0000259" key="12">
    <source>
        <dbReference type="Pfam" id="PF08544"/>
    </source>
</evidence>
<proteinExistence type="inferred from homology"/>
<feature type="domain" description="GHMP kinase C-terminal" evidence="12">
    <location>
        <begin position="209"/>
        <end position="272"/>
    </location>
</feature>
<dbReference type="SUPFAM" id="SSF55060">
    <property type="entry name" value="GHMP Kinase, C-terminal domain"/>
    <property type="match status" value="1"/>
</dbReference>
<dbReference type="PANTHER" id="PTHR43527">
    <property type="entry name" value="4-DIPHOSPHOCYTIDYL-2-C-METHYL-D-ERYTHRITOL KINASE, CHLOROPLASTIC"/>
    <property type="match status" value="1"/>
</dbReference>
<sequence length="284" mass="30007">MVSQAQNFTDSEPACAKLNLALHVRKRFPNGYHELETVFAFLNRGDVLRVSPAENLTLQISGPFAEDLTESPNLVMDAAELLSNHSSIRSGAALKLEKHLPVASGIGGGSADAAAALRLLNRFWKLDIGLQELADISATLGADVPACVLNRTCIGRGIGQDLVIADDDSLIGMPVLLVNPLTPVSTADIFNAWDGVDQGPIPGGDLMTMALSGSNGLTEAATALQPVVSEILNLLETTDPLLSRMSGSGATCFALYRGAEELAEAEAFLRQNAPDIWIMSGELK</sequence>
<evidence type="ECO:0000256" key="8">
    <source>
        <dbReference type="ARBA" id="ARBA00023229"/>
    </source>
</evidence>
<dbReference type="InterPro" id="IPR004424">
    <property type="entry name" value="IspE"/>
</dbReference>
<dbReference type="UniPathway" id="UPA00056">
    <property type="reaction ID" value="UER00094"/>
</dbReference>
<comment type="pathway">
    <text evidence="10">Isoprenoid biosynthesis; isopentenyl diphosphate biosynthesis via DXP pathway; isopentenyl diphosphate from 1-deoxy-D-xylulose 5-phosphate: step 3/6.</text>
</comment>
<dbReference type="InterPro" id="IPR020568">
    <property type="entry name" value="Ribosomal_Su5_D2-typ_SF"/>
</dbReference>
<dbReference type="NCBIfam" id="NF011202">
    <property type="entry name" value="PRK14608.1"/>
    <property type="match status" value="1"/>
</dbReference>
<gene>
    <name evidence="10" type="primary">ispE</name>
    <name evidence="13" type="ORF">SAMN02745824_2440</name>
</gene>
<dbReference type="EMBL" id="FSQW01000002">
    <property type="protein sequence ID" value="SIN95999.1"/>
    <property type="molecule type" value="Genomic_DNA"/>
</dbReference>
<dbReference type="OrthoDB" id="9809438at2"/>
<evidence type="ECO:0000256" key="7">
    <source>
        <dbReference type="ARBA" id="ARBA00022840"/>
    </source>
</evidence>
<keyword evidence="7 10" id="KW-0067">ATP-binding</keyword>
<evidence type="ECO:0000256" key="6">
    <source>
        <dbReference type="ARBA" id="ARBA00022777"/>
    </source>
</evidence>
<dbReference type="InterPro" id="IPR006204">
    <property type="entry name" value="GHMP_kinase_N_dom"/>
</dbReference>
<feature type="active site" evidence="10">
    <location>
        <position position="143"/>
    </location>
</feature>
<dbReference type="Proteomes" id="UP000185192">
    <property type="component" value="Unassembled WGS sequence"/>
</dbReference>
<dbReference type="InterPro" id="IPR014721">
    <property type="entry name" value="Ribsml_uS5_D2-typ_fold_subgr"/>
</dbReference>
<evidence type="ECO:0000313" key="13">
    <source>
        <dbReference type="EMBL" id="SIN95999.1"/>
    </source>
</evidence>
<comment type="function">
    <text evidence="10">Catalyzes the phosphorylation of the position 2 hydroxy group of 4-diphosphocytidyl-2C-methyl-D-erythritol.</text>
</comment>
<evidence type="ECO:0000256" key="10">
    <source>
        <dbReference type="HAMAP-Rule" id="MF_00061"/>
    </source>
</evidence>
<evidence type="ECO:0000313" key="14">
    <source>
        <dbReference type="Proteomes" id="UP000185192"/>
    </source>
</evidence>
<evidence type="ECO:0000256" key="4">
    <source>
        <dbReference type="ARBA" id="ARBA00022679"/>
    </source>
</evidence>
<evidence type="ECO:0000256" key="9">
    <source>
        <dbReference type="ARBA" id="ARBA00032554"/>
    </source>
</evidence>
<comment type="catalytic activity">
    <reaction evidence="10">
        <text>4-CDP-2-C-methyl-D-erythritol + ATP = 4-CDP-2-C-methyl-D-erythritol 2-phosphate + ADP + H(+)</text>
        <dbReference type="Rhea" id="RHEA:18437"/>
        <dbReference type="ChEBI" id="CHEBI:15378"/>
        <dbReference type="ChEBI" id="CHEBI:30616"/>
        <dbReference type="ChEBI" id="CHEBI:57823"/>
        <dbReference type="ChEBI" id="CHEBI:57919"/>
        <dbReference type="ChEBI" id="CHEBI:456216"/>
        <dbReference type="EC" id="2.7.1.148"/>
    </reaction>
</comment>
<evidence type="ECO:0000256" key="3">
    <source>
        <dbReference type="ARBA" id="ARBA00017473"/>
    </source>
</evidence>
<evidence type="ECO:0000256" key="5">
    <source>
        <dbReference type="ARBA" id="ARBA00022741"/>
    </source>
</evidence>
<reference evidence="14" key="1">
    <citation type="submission" date="2016-11" db="EMBL/GenBank/DDBJ databases">
        <authorList>
            <person name="Varghese N."/>
            <person name="Submissions S."/>
        </authorList>
    </citation>
    <scope>NUCLEOTIDE SEQUENCE [LARGE SCALE GENOMIC DNA]</scope>
    <source>
        <strain evidence="14">DSM 22363</strain>
    </source>
</reference>
<evidence type="ECO:0000256" key="2">
    <source>
        <dbReference type="ARBA" id="ARBA00012052"/>
    </source>
</evidence>
<dbReference type="Pfam" id="PF08544">
    <property type="entry name" value="GHMP_kinases_C"/>
    <property type="match status" value="1"/>
</dbReference>
<dbReference type="STRING" id="1123272.SAMN02745824_2440"/>
<keyword evidence="4 10" id="KW-0808">Transferase</keyword>
<dbReference type="GO" id="GO:0050515">
    <property type="term" value="F:4-(cytidine 5'-diphospho)-2-C-methyl-D-erythritol kinase activity"/>
    <property type="evidence" value="ECO:0007669"/>
    <property type="project" value="UniProtKB-UniRule"/>
</dbReference>
<organism evidence="13 14">
    <name type="scientific">Parasphingorhabdus marina DSM 22363</name>
    <dbReference type="NCBI Taxonomy" id="1123272"/>
    <lineage>
        <taxon>Bacteria</taxon>
        <taxon>Pseudomonadati</taxon>
        <taxon>Pseudomonadota</taxon>
        <taxon>Alphaproteobacteria</taxon>
        <taxon>Sphingomonadales</taxon>
        <taxon>Sphingomonadaceae</taxon>
        <taxon>Parasphingorhabdus</taxon>
    </lineage>
</organism>
<comment type="similarity">
    <text evidence="1 10">Belongs to the GHMP kinase family. IspE subfamily.</text>
</comment>
<dbReference type="AlphaFoldDB" id="A0A1N6FL41"/>
<dbReference type="GO" id="GO:0005524">
    <property type="term" value="F:ATP binding"/>
    <property type="evidence" value="ECO:0007669"/>
    <property type="project" value="UniProtKB-UniRule"/>
</dbReference>
<feature type="binding site" evidence="10">
    <location>
        <begin position="101"/>
        <end position="111"/>
    </location>
    <ligand>
        <name>ATP</name>
        <dbReference type="ChEBI" id="CHEBI:30616"/>
    </ligand>
</feature>
<dbReference type="Gene3D" id="3.30.70.890">
    <property type="entry name" value="GHMP kinase, C-terminal domain"/>
    <property type="match status" value="1"/>
</dbReference>
<dbReference type="Gene3D" id="3.30.230.10">
    <property type="match status" value="1"/>
</dbReference>
<feature type="domain" description="GHMP kinase N-terminal" evidence="11">
    <location>
        <begin position="73"/>
        <end position="150"/>
    </location>
</feature>
<keyword evidence="8 10" id="KW-0414">Isoprene biosynthesis</keyword>
<accession>A0A1N6FL41</accession>
<dbReference type="Pfam" id="PF00288">
    <property type="entry name" value="GHMP_kinases_N"/>
    <property type="match status" value="1"/>
</dbReference>
<dbReference type="GO" id="GO:0016114">
    <property type="term" value="P:terpenoid biosynthetic process"/>
    <property type="evidence" value="ECO:0007669"/>
    <property type="project" value="UniProtKB-UniRule"/>
</dbReference>
<dbReference type="EC" id="2.7.1.148" evidence="2 10"/>
<keyword evidence="6 10" id="KW-0418">Kinase</keyword>
<name>A0A1N6FL41_9SPHN</name>
<dbReference type="InterPro" id="IPR013750">
    <property type="entry name" value="GHMP_kinase_C_dom"/>
</dbReference>